<feature type="domain" description="FHA" evidence="1">
    <location>
        <begin position="80"/>
        <end position="139"/>
    </location>
</feature>
<dbReference type="SUPFAM" id="SSF49879">
    <property type="entry name" value="SMAD/FHA domain"/>
    <property type="match status" value="1"/>
</dbReference>
<gene>
    <name evidence="2" type="ORF">SAMN02746019_00007460</name>
</gene>
<keyword evidence="3" id="KW-1185">Reference proteome</keyword>
<dbReference type="InterPro" id="IPR000253">
    <property type="entry name" value="FHA_dom"/>
</dbReference>
<protein>
    <submittedName>
        <fullName evidence="2">FOG: FHA domain</fullName>
    </submittedName>
</protein>
<dbReference type="PROSITE" id="PS50006">
    <property type="entry name" value="FHA_DOMAIN"/>
    <property type="match status" value="1"/>
</dbReference>
<dbReference type="InterPro" id="IPR050923">
    <property type="entry name" value="Cell_Proc_Reg/RNA_Proc"/>
</dbReference>
<accession>A0A212QW33</accession>
<evidence type="ECO:0000313" key="2">
    <source>
        <dbReference type="EMBL" id="SNB63936.1"/>
    </source>
</evidence>
<dbReference type="InterPro" id="IPR008984">
    <property type="entry name" value="SMAD_FHA_dom_sf"/>
</dbReference>
<dbReference type="AlphaFoldDB" id="A0A212QW33"/>
<dbReference type="Pfam" id="PF00498">
    <property type="entry name" value="FHA"/>
    <property type="match status" value="1"/>
</dbReference>
<dbReference type="Proteomes" id="UP000197025">
    <property type="component" value="Unassembled WGS sequence"/>
</dbReference>
<dbReference type="CDD" id="cd00060">
    <property type="entry name" value="FHA"/>
    <property type="match status" value="1"/>
</dbReference>
<reference evidence="3" key="1">
    <citation type="submission" date="2017-06" db="EMBL/GenBank/DDBJ databases">
        <authorList>
            <person name="Varghese N."/>
            <person name="Submissions S."/>
        </authorList>
    </citation>
    <scope>NUCLEOTIDE SEQUENCE [LARGE SCALE GENOMIC DNA]</scope>
    <source>
        <strain evidence="3">JAD2</strain>
    </source>
</reference>
<dbReference type="Gene3D" id="2.60.200.20">
    <property type="match status" value="1"/>
</dbReference>
<dbReference type="RefSeq" id="WP_088571000.1">
    <property type="nucleotide sequence ID" value="NZ_FYEK01000027.1"/>
</dbReference>
<dbReference type="InParanoid" id="A0A212QW33"/>
<proteinExistence type="predicted"/>
<sequence length="165" mass="17658">MIECPLCGRKYPVGALFCPECGVYLLTGGPLRTEPLPEGVPAPIETASGRAVEAPTVPQSLVLQVLTSGRRIVVQPDQEVLLGRLDVGRGIFPQVDLTSDGGLEGGVSRRHARVFYQDGRFYIEDLGSTNGTYLNGTRLAPYSPQALGEGDEIRLGQIPIRVALA</sequence>
<organism evidence="2 3">
    <name type="scientific">Thermoflexus hugenholtzii JAD2</name>
    <dbReference type="NCBI Taxonomy" id="877466"/>
    <lineage>
        <taxon>Bacteria</taxon>
        <taxon>Bacillati</taxon>
        <taxon>Chloroflexota</taxon>
        <taxon>Thermoflexia</taxon>
        <taxon>Thermoflexales</taxon>
        <taxon>Thermoflexaceae</taxon>
        <taxon>Thermoflexus</taxon>
    </lineage>
</organism>
<name>A0A212QW33_9CHLR</name>
<evidence type="ECO:0000259" key="1">
    <source>
        <dbReference type="PROSITE" id="PS50006"/>
    </source>
</evidence>
<dbReference type="SMART" id="SM00240">
    <property type="entry name" value="FHA"/>
    <property type="match status" value="1"/>
</dbReference>
<evidence type="ECO:0000313" key="3">
    <source>
        <dbReference type="Proteomes" id="UP000197025"/>
    </source>
</evidence>
<dbReference type="EMBL" id="FYEK01000027">
    <property type="protein sequence ID" value="SNB63936.1"/>
    <property type="molecule type" value="Genomic_DNA"/>
</dbReference>
<dbReference type="OrthoDB" id="9815925at2"/>
<dbReference type="PANTHER" id="PTHR23308">
    <property type="entry name" value="NUCLEAR INHIBITOR OF PROTEIN PHOSPHATASE-1"/>
    <property type="match status" value="1"/>
</dbReference>